<feature type="compositionally biased region" description="Basic and acidic residues" evidence="1">
    <location>
        <begin position="13"/>
        <end position="26"/>
    </location>
</feature>
<evidence type="ECO:0000313" key="2">
    <source>
        <dbReference type="EMBL" id="KJK73955.1"/>
    </source>
</evidence>
<dbReference type="EMBL" id="KE384767">
    <property type="protein sequence ID" value="KJK73955.1"/>
    <property type="molecule type" value="Genomic_DNA"/>
</dbReference>
<sequence>MSSFWSTRVVPNSRHEEPRIGLGKREKAREIQEDDLKITRDRTLGRGLMDDKCWVQKEGDLKRTDLHVSPDWQPPKATHEPQANDSVKVSSAINSDRADTSD</sequence>
<accession>A0A0D9NMW7</accession>
<dbReference type="AlphaFoldDB" id="A0A0D9NMW7"/>
<feature type="region of interest" description="Disordered" evidence="1">
    <location>
        <begin position="65"/>
        <end position="102"/>
    </location>
</feature>
<name>A0A0D9NMW7_METAN</name>
<dbReference type="Proteomes" id="UP000054544">
    <property type="component" value="Unassembled WGS sequence"/>
</dbReference>
<keyword evidence="3" id="KW-1185">Reference proteome</keyword>
<gene>
    <name evidence="2" type="ORF">H634G_10744</name>
</gene>
<feature type="compositionally biased region" description="Polar residues" evidence="1">
    <location>
        <begin position="81"/>
        <end position="94"/>
    </location>
</feature>
<feature type="region of interest" description="Disordered" evidence="1">
    <location>
        <begin position="1"/>
        <end position="26"/>
    </location>
</feature>
<feature type="compositionally biased region" description="Polar residues" evidence="1">
    <location>
        <begin position="1"/>
        <end position="10"/>
    </location>
</feature>
<proteinExistence type="predicted"/>
<evidence type="ECO:0000313" key="3">
    <source>
        <dbReference type="Proteomes" id="UP000054544"/>
    </source>
</evidence>
<reference evidence="3" key="1">
    <citation type="journal article" date="2014" name="BMC Genomics">
        <title>The genome sequence of the biocontrol fungus Metarhizium anisopliae and comparative genomics of Metarhizium species.</title>
        <authorList>
            <person name="Pattemore J.A."/>
            <person name="Hane J.K."/>
            <person name="Williams A.H."/>
            <person name="Wilson B.A."/>
            <person name="Stodart B.J."/>
            <person name="Ash G.J."/>
        </authorList>
    </citation>
    <scope>NUCLEOTIDE SEQUENCE [LARGE SCALE GENOMIC DNA]</scope>
    <source>
        <strain evidence="3">BRIP 53293</strain>
    </source>
</reference>
<evidence type="ECO:0000256" key="1">
    <source>
        <dbReference type="SAM" id="MobiDB-lite"/>
    </source>
</evidence>
<protein>
    <submittedName>
        <fullName evidence="2">Uncharacterized protein</fullName>
    </submittedName>
</protein>
<organism evidence="2 3">
    <name type="scientific">Metarhizium anisopliae BRIP 53293</name>
    <dbReference type="NCBI Taxonomy" id="1291518"/>
    <lineage>
        <taxon>Eukaryota</taxon>
        <taxon>Fungi</taxon>
        <taxon>Dikarya</taxon>
        <taxon>Ascomycota</taxon>
        <taxon>Pezizomycotina</taxon>
        <taxon>Sordariomycetes</taxon>
        <taxon>Hypocreomycetidae</taxon>
        <taxon>Hypocreales</taxon>
        <taxon>Clavicipitaceae</taxon>
        <taxon>Metarhizium</taxon>
    </lineage>
</organism>